<reference evidence="4 5" key="2">
    <citation type="journal article" date="2021" name="Int. J. Syst. Evol. Microbiol.">
        <title>Isolation and Polyphasic Characterization of Desulfuromonas versatilis sp. Nov., an Electrogenic Bacteria Capable of Versatile Metabolism Isolated from a Graphene Oxide-Reducing Enrichment Culture.</title>
        <authorList>
            <person name="Xie L."/>
            <person name="Yoshida N."/>
            <person name="Ishii S."/>
            <person name="Meng L."/>
        </authorList>
    </citation>
    <scope>NUCLEOTIDE SEQUENCE [LARGE SCALE GENOMIC DNA]</scope>
    <source>
        <strain evidence="4 5">NIT-T3</strain>
    </source>
</reference>
<dbReference type="InterPro" id="IPR014162">
    <property type="entry name" value="CpoB_C"/>
</dbReference>
<reference evidence="4 5" key="1">
    <citation type="journal article" date="2016" name="C (Basel)">
        <title>Selective Growth of and Electricity Production by Marine Exoelectrogenic Bacteria in Self-Aggregated Hydrogel of Microbially Reduced Graphene Oxide.</title>
        <authorList>
            <person name="Yoshida N."/>
            <person name="Goto Y."/>
            <person name="Miyata Y."/>
        </authorList>
    </citation>
    <scope>NUCLEOTIDE SEQUENCE [LARGE SCALE GENOMIC DNA]</scope>
    <source>
        <strain evidence="4 5">NIT-T3</strain>
    </source>
</reference>
<dbReference type="InterPro" id="IPR011990">
    <property type="entry name" value="TPR-like_helical_dom_sf"/>
</dbReference>
<keyword evidence="3" id="KW-0732">Signal</keyword>
<evidence type="ECO:0000256" key="1">
    <source>
        <dbReference type="PROSITE-ProRule" id="PRU00339"/>
    </source>
</evidence>
<protein>
    <submittedName>
        <fullName evidence="4">Tol-pal system protein YbgF</fullName>
    </submittedName>
</protein>
<evidence type="ECO:0000256" key="2">
    <source>
        <dbReference type="SAM" id="Coils"/>
    </source>
</evidence>
<gene>
    <name evidence="4" type="ORF">DESUT3_40980</name>
</gene>
<dbReference type="HAMAP" id="MF_02066">
    <property type="entry name" value="CpoB"/>
    <property type="match status" value="1"/>
</dbReference>
<keyword evidence="2" id="KW-0175">Coiled coil</keyword>
<feature type="repeat" description="TPR" evidence="1">
    <location>
        <begin position="177"/>
        <end position="210"/>
    </location>
</feature>
<dbReference type="Pfam" id="PF13174">
    <property type="entry name" value="TPR_6"/>
    <property type="match status" value="2"/>
</dbReference>
<evidence type="ECO:0000313" key="5">
    <source>
        <dbReference type="Proteomes" id="UP001319827"/>
    </source>
</evidence>
<accession>A0ABM8HYF6</accession>
<dbReference type="Proteomes" id="UP001319827">
    <property type="component" value="Chromosome"/>
</dbReference>
<evidence type="ECO:0000256" key="3">
    <source>
        <dbReference type="SAM" id="SignalP"/>
    </source>
</evidence>
<dbReference type="InterPro" id="IPR019734">
    <property type="entry name" value="TPR_rpt"/>
</dbReference>
<organism evidence="4 5">
    <name type="scientific">Desulfuromonas versatilis</name>
    <dbReference type="NCBI Taxonomy" id="2802975"/>
    <lineage>
        <taxon>Bacteria</taxon>
        <taxon>Pseudomonadati</taxon>
        <taxon>Thermodesulfobacteriota</taxon>
        <taxon>Desulfuromonadia</taxon>
        <taxon>Desulfuromonadales</taxon>
        <taxon>Desulfuromonadaceae</taxon>
        <taxon>Desulfuromonas</taxon>
    </lineage>
</organism>
<dbReference type="EMBL" id="AP024355">
    <property type="protein sequence ID" value="BCR07029.1"/>
    <property type="molecule type" value="Genomic_DNA"/>
</dbReference>
<sequence>MNRWCKLVVFLLLAASLTGCIASQQQLRMERDLEEMKRRLANAERSLAGQQDTNAPLEGMARSQADLQAGLDSLRVEQQSSAGRIQDLARERDQLREELKLVRDDLGLKLTALEDRVAKLEQGGGGVAAPAAAGAPETPEGIYARALDLIQRDANYAQGRTLLQDFLQRYPQHSLSVNAMYWVGESYYGEKKYENAILQFQDVIQKYQDHPKVASALLKQGLAFKALGDTKNAKVIMQKIIDSFPLADEAKKAKGYLAEWKG</sequence>
<dbReference type="NCBIfam" id="TIGR02795">
    <property type="entry name" value="tol_pal_ybgF"/>
    <property type="match status" value="1"/>
</dbReference>
<keyword evidence="1" id="KW-0802">TPR repeat</keyword>
<dbReference type="PROSITE" id="PS51257">
    <property type="entry name" value="PROKAR_LIPOPROTEIN"/>
    <property type="match status" value="1"/>
</dbReference>
<feature type="signal peptide" evidence="3">
    <location>
        <begin position="1"/>
        <end position="21"/>
    </location>
</feature>
<feature type="coiled-coil region" evidence="2">
    <location>
        <begin position="78"/>
        <end position="123"/>
    </location>
</feature>
<feature type="coiled-coil region" evidence="2">
    <location>
        <begin position="26"/>
        <end position="53"/>
    </location>
</feature>
<feature type="chain" id="PRO_5046057835" evidence="3">
    <location>
        <begin position="22"/>
        <end position="262"/>
    </location>
</feature>
<name>A0ABM8HYF6_9BACT</name>
<evidence type="ECO:0000313" key="4">
    <source>
        <dbReference type="EMBL" id="BCR07029.1"/>
    </source>
</evidence>
<dbReference type="SUPFAM" id="SSF48452">
    <property type="entry name" value="TPR-like"/>
    <property type="match status" value="1"/>
</dbReference>
<proteinExistence type="inferred from homology"/>
<keyword evidence="5" id="KW-1185">Reference proteome</keyword>
<dbReference type="Gene3D" id="1.25.40.10">
    <property type="entry name" value="Tetratricopeptide repeat domain"/>
    <property type="match status" value="1"/>
</dbReference>
<dbReference type="PROSITE" id="PS50005">
    <property type="entry name" value="TPR"/>
    <property type="match status" value="1"/>
</dbReference>
<dbReference type="InterPro" id="IPR034706">
    <property type="entry name" value="CpoB"/>
</dbReference>